<gene>
    <name evidence="1" type="ORF">A1332_08345</name>
</gene>
<proteinExistence type="predicted"/>
<dbReference type="EMBL" id="LUUG01000048">
    <property type="protein sequence ID" value="OAI08064.1"/>
    <property type="molecule type" value="Genomic_DNA"/>
</dbReference>
<sequence>MESYIYSMKRLNGGSDRYGNCERCGKQVDSTYLLKKMKVYTNHAGVELATYYLDLFGHRDCLAKATRP</sequence>
<dbReference type="AlphaFoldDB" id="A0A177MRR2"/>
<dbReference type="Proteomes" id="UP000078090">
    <property type="component" value="Unassembled WGS sequence"/>
</dbReference>
<accession>A0A177MRR2</accession>
<evidence type="ECO:0000313" key="2">
    <source>
        <dbReference type="Proteomes" id="UP000078090"/>
    </source>
</evidence>
<protein>
    <submittedName>
        <fullName evidence="1">Uncharacterized protein</fullName>
    </submittedName>
</protein>
<evidence type="ECO:0000313" key="1">
    <source>
        <dbReference type="EMBL" id="OAI08064.1"/>
    </source>
</evidence>
<reference evidence="1 2" key="1">
    <citation type="submission" date="2016-03" db="EMBL/GenBank/DDBJ databases">
        <authorList>
            <person name="Ploux O."/>
        </authorList>
    </citation>
    <scope>NUCLEOTIDE SEQUENCE [LARGE SCALE GENOMIC DNA]</scope>
    <source>
        <strain evidence="1 2">R-45363</strain>
    </source>
</reference>
<organism evidence="1 2">
    <name type="scientific">Methylomonas methanica</name>
    <dbReference type="NCBI Taxonomy" id="421"/>
    <lineage>
        <taxon>Bacteria</taxon>
        <taxon>Pseudomonadati</taxon>
        <taxon>Pseudomonadota</taxon>
        <taxon>Gammaproteobacteria</taxon>
        <taxon>Methylococcales</taxon>
        <taxon>Methylococcaceae</taxon>
        <taxon>Methylomonas</taxon>
    </lineage>
</organism>
<name>A0A177MRR2_METMH</name>
<comment type="caution">
    <text evidence="1">The sequence shown here is derived from an EMBL/GenBank/DDBJ whole genome shotgun (WGS) entry which is preliminary data.</text>
</comment>